<dbReference type="Proteomes" id="UP000284543">
    <property type="component" value="Unassembled WGS sequence"/>
</dbReference>
<name>A0A412YSR1_9FIRM</name>
<evidence type="ECO:0000313" key="5">
    <source>
        <dbReference type="Proteomes" id="UP000284543"/>
    </source>
</evidence>
<comment type="caution">
    <text evidence="4">The sequence shown here is derived from an EMBL/GenBank/DDBJ whole genome shotgun (WGS) entry which is preliminary data.</text>
</comment>
<feature type="chain" id="PRO_5019409597" evidence="3">
    <location>
        <begin position="28"/>
        <end position="633"/>
    </location>
</feature>
<protein>
    <submittedName>
        <fullName evidence="4">Argininosuccinate lyase</fullName>
    </submittedName>
</protein>
<keyword evidence="1" id="KW-0677">Repeat</keyword>
<evidence type="ECO:0000256" key="3">
    <source>
        <dbReference type="SAM" id="SignalP"/>
    </source>
</evidence>
<keyword evidence="3" id="KW-0732">Signal</keyword>
<reference evidence="4 5" key="1">
    <citation type="submission" date="2018-08" db="EMBL/GenBank/DDBJ databases">
        <title>A genome reference for cultivated species of the human gut microbiota.</title>
        <authorList>
            <person name="Zou Y."/>
            <person name="Xue W."/>
            <person name="Luo G."/>
        </authorList>
    </citation>
    <scope>NUCLEOTIDE SEQUENCE [LARGE SCALE GENOMIC DNA]</scope>
    <source>
        <strain evidence="4 5">AF14-18</strain>
    </source>
</reference>
<organism evidence="4 5">
    <name type="scientific">Enterocloster bolteae</name>
    <dbReference type="NCBI Taxonomy" id="208479"/>
    <lineage>
        <taxon>Bacteria</taxon>
        <taxon>Bacillati</taxon>
        <taxon>Bacillota</taxon>
        <taxon>Clostridia</taxon>
        <taxon>Lachnospirales</taxon>
        <taxon>Lachnospiraceae</taxon>
        <taxon>Enterocloster</taxon>
    </lineage>
</organism>
<dbReference type="EMBL" id="QRZM01000030">
    <property type="protein sequence ID" value="RGV68352.1"/>
    <property type="molecule type" value="Genomic_DNA"/>
</dbReference>
<evidence type="ECO:0000256" key="2">
    <source>
        <dbReference type="PROSITE-ProRule" id="PRU00591"/>
    </source>
</evidence>
<accession>A0A412YSR1</accession>
<dbReference type="PROSITE" id="PS51170">
    <property type="entry name" value="CW"/>
    <property type="match status" value="1"/>
</dbReference>
<dbReference type="InterPro" id="IPR018337">
    <property type="entry name" value="Cell_wall/Cho-bd_repeat"/>
</dbReference>
<keyword evidence="4" id="KW-0456">Lyase</keyword>
<dbReference type="RefSeq" id="WP_118019788.1">
    <property type="nucleotide sequence ID" value="NZ_QRZM01000030.1"/>
</dbReference>
<dbReference type="AlphaFoldDB" id="A0A412YSR1"/>
<proteinExistence type="predicted"/>
<dbReference type="Gene3D" id="2.10.270.10">
    <property type="entry name" value="Cholin Binding"/>
    <property type="match status" value="3"/>
</dbReference>
<feature type="repeat" description="Cell wall-binding" evidence="2">
    <location>
        <begin position="49"/>
        <end position="68"/>
    </location>
</feature>
<feature type="signal peptide" evidence="3">
    <location>
        <begin position="1"/>
        <end position="27"/>
    </location>
</feature>
<evidence type="ECO:0000313" key="4">
    <source>
        <dbReference type="EMBL" id="RGV68352.1"/>
    </source>
</evidence>
<sequence>MRKQTKLVAVLSTAALLAIGASMTSFAATGWAEEDGTWVYYNRDGERATDQWKKSGNNWYWLDSDGEMAIDQLIEDGDNYYYVDINGVMAANQWVAIDNEDAGQDDEPDHYWYYFQANGKALTQGDNDKVSLKTVNGKKYAFDDEGRMLFGWVDEDSAERVDDTDGDGFKEGTYYFGGEDDGAMTVGWLQLDVTYDEATNDDYKYTAPVFNDDEDQTRWFYFKSNGKKIYAEDGDRTKDKTINGKKYAFDEYGAMVAEWSLDEEDLPGKSLASYSDAVESGDVNAGTASASNIITGKAFNAKYSEAWKYFNSVDDGARVSKGWFKVVPAEYLNDEKYNDDEDYWYYADGSGNLYAGEFKTIKGKKYAFRNDGRMIDGLKFIYEDKDAQSLTVWADDDDPYRFDSEDDFDDNAPLYEAAGYYCYYFGDGDDGAMRTNKSTVEIDGENFNFYFEKSGGKKGAGLTGEKDDKFYQSGKLLKADSDDKYSVVQRQLVKKTDGTINSELEVVTTKDSTTTEVYNMLDDVDELLSVTKDAGIGILTIDDLNSSAYSGKADSILKAANINKDLEDLREVYIFGTKDENGNFKASELNTKDYFLVNTSGKVLDSKGRHKDGSDYYYALTGSGKIAGIYVED</sequence>
<dbReference type="Pfam" id="PF19127">
    <property type="entry name" value="Choline_bind_3"/>
    <property type="match status" value="1"/>
</dbReference>
<evidence type="ECO:0000256" key="1">
    <source>
        <dbReference type="ARBA" id="ARBA00022737"/>
    </source>
</evidence>
<gene>
    <name evidence="4" type="ORF">DWW02_29220</name>
</gene>
<dbReference type="GO" id="GO:0016829">
    <property type="term" value="F:lyase activity"/>
    <property type="evidence" value="ECO:0007669"/>
    <property type="project" value="UniProtKB-KW"/>
</dbReference>
<dbReference type="SUPFAM" id="SSF69360">
    <property type="entry name" value="Cell wall binding repeat"/>
    <property type="match status" value="2"/>
</dbReference>